<proteinExistence type="predicted"/>
<dbReference type="AlphaFoldDB" id="A0AAU8K291"/>
<dbReference type="KEGG" id="kcm:ABWK59_27300"/>
<feature type="compositionally biased region" description="Basic and acidic residues" evidence="1">
    <location>
        <begin position="114"/>
        <end position="126"/>
    </location>
</feature>
<evidence type="ECO:0008006" key="3">
    <source>
        <dbReference type="Google" id="ProtNLM"/>
    </source>
</evidence>
<name>A0AAU8K291_9ACTN</name>
<reference evidence="2" key="1">
    <citation type="submission" date="2024-06" db="EMBL/GenBank/DDBJ databases">
        <title>The genome sequences of Kitasatospora sp. strain HUAS MG31.</title>
        <authorList>
            <person name="Mo P."/>
        </authorList>
    </citation>
    <scope>NUCLEOTIDE SEQUENCE</scope>
    <source>
        <strain evidence="2">HUAS MG31</strain>
    </source>
</reference>
<gene>
    <name evidence="2" type="ORF">ABWK59_27300</name>
</gene>
<accession>A0AAU8K291</accession>
<dbReference type="RefSeq" id="WP_354643289.1">
    <property type="nucleotide sequence ID" value="NZ_CP159872.1"/>
</dbReference>
<protein>
    <recommendedName>
        <fullName evidence="3">Resolvase-like protein</fullName>
    </recommendedName>
</protein>
<dbReference type="EMBL" id="CP159872">
    <property type="protein sequence ID" value="XCM82357.1"/>
    <property type="molecule type" value="Genomic_DNA"/>
</dbReference>
<evidence type="ECO:0000256" key="1">
    <source>
        <dbReference type="SAM" id="MobiDB-lite"/>
    </source>
</evidence>
<feature type="region of interest" description="Disordered" evidence="1">
    <location>
        <begin position="114"/>
        <end position="137"/>
    </location>
</feature>
<evidence type="ECO:0000313" key="2">
    <source>
        <dbReference type="EMBL" id="XCM82357.1"/>
    </source>
</evidence>
<organism evidence="2">
    <name type="scientific">Kitasatospora camelliae</name>
    <dbReference type="NCBI Taxonomy" id="3156397"/>
    <lineage>
        <taxon>Bacteria</taxon>
        <taxon>Bacillati</taxon>
        <taxon>Actinomycetota</taxon>
        <taxon>Actinomycetes</taxon>
        <taxon>Kitasatosporales</taxon>
        <taxon>Streptomycetaceae</taxon>
        <taxon>Kitasatospora</taxon>
    </lineage>
</organism>
<sequence>MPHPRSRGGRREPAAYLRCYPSDRWQMQTHRHALDSYALRLGLSHPVVYLDNGRSATGALPALERLGNAVAAGVHHVVLVPGPWVFCLDPVVAHATVQRFAALGCEVVELPRDWSARPRGGGRPDHPPWGSGPRPAG</sequence>